<dbReference type="EMBL" id="CATQJA010001163">
    <property type="protein sequence ID" value="CAJ0566107.1"/>
    <property type="molecule type" value="Genomic_DNA"/>
</dbReference>
<name>A0AA36FV43_9BILA</name>
<accession>A0AA36FV43</accession>
<evidence type="ECO:0000313" key="3">
    <source>
        <dbReference type="Proteomes" id="UP001177023"/>
    </source>
</evidence>
<dbReference type="Gene3D" id="4.10.60.10">
    <property type="entry name" value="Zinc finger, CCHC-type"/>
    <property type="match status" value="1"/>
</dbReference>
<feature type="compositionally biased region" description="Low complexity" evidence="1">
    <location>
        <begin position="142"/>
        <end position="162"/>
    </location>
</feature>
<proteinExistence type="predicted"/>
<evidence type="ECO:0000313" key="2">
    <source>
        <dbReference type="EMBL" id="CAJ0566107.1"/>
    </source>
</evidence>
<dbReference type="Proteomes" id="UP001177023">
    <property type="component" value="Unassembled WGS sequence"/>
</dbReference>
<sequence length="587" mass="65021">MSSDAFQGWIEAQLSVIRDELKTYNEQKQKTPDLTKLSYQDFVHIRDALLLFESSLTQAVDAIKSTISEWQQFIEKQRSAEQKTLLENQKLYFEKSQVFATIQTTLPVLAEIKRAKLKVSQQLAAFESSSEEDAKSTASSKPNSQASQAAPVPAPLSSASNSTPLPPGSLPGSQASSRPSTPIAATRPGTPPPSATTAPTTAPTAAVATSLPTQITIVQHDPVRATELPKFDGSFQNWPTYKEAIEHLIEPASISPARKFALIRQSVSGTALSMIQDLPLTDASYQLAVESLKKAYELPGRLADELRHSLVNLKLEHEPGLAAKPSDSFILLNRLQGLHLRLQSYDTTVSSEIYAQLIREKFSKKFQARVFKDKTQASVPGTLASLRSAIQEEMNLDAAMNQSRPALPSSENNYHIVHGHNRRQPFAQPPRQAPVIQPNTANPAHRGQQPRFGRQTPAAICIFHPNQHSHTTRDCQLAPDAKLQFVINNQRCFNCLSPSHVKANCPSRRRCLTCNRRHHTTLHNARSQANPPNQNRTPNKEPFSRAAKWTPQKVRSDRASVSGNQILQRLEIVLWKTSIRVAPWAAS</sequence>
<protein>
    <recommendedName>
        <fullName evidence="4">Gag protein</fullName>
    </recommendedName>
</protein>
<dbReference type="AlphaFoldDB" id="A0AA36FV43"/>
<evidence type="ECO:0008006" key="4">
    <source>
        <dbReference type="Google" id="ProtNLM"/>
    </source>
</evidence>
<dbReference type="InterPro" id="IPR005312">
    <property type="entry name" value="DUF1759"/>
</dbReference>
<feature type="non-terminal residue" evidence="2">
    <location>
        <position position="587"/>
    </location>
</feature>
<feature type="region of interest" description="Disordered" evidence="1">
    <location>
        <begin position="522"/>
        <end position="556"/>
    </location>
</feature>
<feature type="compositionally biased region" description="Low complexity" evidence="1">
    <location>
        <begin position="195"/>
        <end position="206"/>
    </location>
</feature>
<organism evidence="2 3">
    <name type="scientific">Mesorhabditis spiculigera</name>
    <dbReference type="NCBI Taxonomy" id="96644"/>
    <lineage>
        <taxon>Eukaryota</taxon>
        <taxon>Metazoa</taxon>
        <taxon>Ecdysozoa</taxon>
        <taxon>Nematoda</taxon>
        <taxon>Chromadorea</taxon>
        <taxon>Rhabditida</taxon>
        <taxon>Rhabditina</taxon>
        <taxon>Rhabditomorpha</taxon>
        <taxon>Rhabditoidea</taxon>
        <taxon>Rhabditidae</taxon>
        <taxon>Mesorhabditinae</taxon>
        <taxon>Mesorhabditis</taxon>
    </lineage>
</organism>
<keyword evidence="3" id="KW-1185">Reference proteome</keyword>
<reference evidence="2" key="1">
    <citation type="submission" date="2023-06" db="EMBL/GenBank/DDBJ databases">
        <authorList>
            <person name="Delattre M."/>
        </authorList>
    </citation>
    <scope>NUCLEOTIDE SEQUENCE</scope>
    <source>
        <strain evidence="2">AF72</strain>
    </source>
</reference>
<feature type="compositionally biased region" description="Polar residues" evidence="1">
    <location>
        <begin position="522"/>
        <end position="537"/>
    </location>
</feature>
<dbReference type="Pfam" id="PF03564">
    <property type="entry name" value="DUF1759"/>
    <property type="match status" value="1"/>
</dbReference>
<evidence type="ECO:0000256" key="1">
    <source>
        <dbReference type="SAM" id="MobiDB-lite"/>
    </source>
</evidence>
<feature type="region of interest" description="Disordered" evidence="1">
    <location>
        <begin position="126"/>
        <end position="206"/>
    </location>
</feature>
<gene>
    <name evidence="2" type="ORF">MSPICULIGERA_LOCUS4723</name>
</gene>
<dbReference type="PANTHER" id="PTHR47331">
    <property type="entry name" value="PHD-TYPE DOMAIN-CONTAINING PROTEIN"/>
    <property type="match status" value="1"/>
</dbReference>
<dbReference type="PANTHER" id="PTHR47331:SF1">
    <property type="entry name" value="GAG-LIKE PROTEIN"/>
    <property type="match status" value="1"/>
</dbReference>
<comment type="caution">
    <text evidence="2">The sequence shown here is derived from an EMBL/GenBank/DDBJ whole genome shotgun (WGS) entry which is preliminary data.</text>
</comment>